<protein>
    <submittedName>
        <fullName evidence="9">Uncharacterized protein KIAA2013</fullName>
    </submittedName>
</protein>
<evidence type="ECO:0000256" key="7">
    <source>
        <dbReference type="SAM" id="Phobius"/>
    </source>
</evidence>
<feature type="transmembrane region" description="Helical" evidence="7">
    <location>
        <begin position="578"/>
        <end position="600"/>
    </location>
</feature>
<dbReference type="AlphaFoldDB" id="A0A0A9YSN6"/>
<evidence type="ECO:0000256" key="1">
    <source>
        <dbReference type="ARBA" id="ARBA00004479"/>
    </source>
</evidence>
<dbReference type="InterPro" id="IPR018795">
    <property type="entry name" value="K2013-like"/>
</dbReference>
<feature type="transmembrane region" description="Helical" evidence="7">
    <location>
        <begin position="16"/>
        <end position="38"/>
    </location>
</feature>
<evidence type="ECO:0000256" key="6">
    <source>
        <dbReference type="ARBA" id="ARBA00023180"/>
    </source>
</evidence>
<keyword evidence="5 7" id="KW-0472">Membrane</keyword>
<keyword evidence="3" id="KW-0732">Signal</keyword>
<dbReference type="PANTHER" id="PTHR31386">
    <property type="entry name" value="UNCHARACTERIZED PROTEIN KIAA2013"/>
    <property type="match status" value="1"/>
</dbReference>
<evidence type="ECO:0000256" key="5">
    <source>
        <dbReference type="ARBA" id="ARBA00023136"/>
    </source>
</evidence>
<evidence type="ECO:0000256" key="2">
    <source>
        <dbReference type="ARBA" id="ARBA00022692"/>
    </source>
</evidence>
<keyword evidence="4 7" id="KW-1133">Transmembrane helix</keyword>
<dbReference type="EMBL" id="GBHO01011034">
    <property type="protein sequence ID" value="JAG32570.1"/>
    <property type="molecule type" value="Transcribed_RNA"/>
</dbReference>
<reference evidence="8" key="1">
    <citation type="journal article" date="2014" name="PLoS ONE">
        <title>Transcriptome-Based Identification of ABC Transporters in the Western Tarnished Plant Bug Lygus hesperus.</title>
        <authorList>
            <person name="Hull J.J."/>
            <person name="Chaney K."/>
            <person name="Geib S.M."/>
            <person name="Fabrick J.A."/>
            <person name="Brent C.S."/>
            <person name="Walsh D."/>
            <person name="Lavine L.C."/>
        </authorList>
    </citation>
    <scope>NUCLEOTIDE SEQUENCE</scope>
</reference>
<gene>
    <name evidence="9" type="primary">K2013_0</name>
    <name evidence="8" type="ORF">CM83_21852</name>
    <name evidence="9" type="ORF">g.18684</name>
</gene>
<reference evidence="9" key="3">
    <citation type="journal article" date="2016" name="Gigascience">
        <title>De novo construction of an expanded transcriptome assembly for the western tarnished plant bug, Lygus hesperus.</title>
        <authorList>
            <person name="Tassone E.E."/>
            <person name="Geib S.M."/>
            <person name="Hall B."/>
            <person name="Fabrick J.A."/>
            <person name="Brent C.S."/>
            <person name="Hull J.J."/>
        </authorList>
    </citation>
    <scope>NUCLEOTIDE SEQUENCE</scope>
</reference>
<organism evidence="8">
    <name type="scientific">Lygus hesperus</name>
    <name type="common">Western plant bug</name>
    <dbReference type="NCBI Taxonomy" id="30085"/>
    <lineage>
        <taxon>Eukaryota</taxon>
        <taxon>Metazoa</taxon>
        <taxon>Ecdysozoa</taxon>
        <taxon>Arthropoda</taxon>
        <taxon>Hexapoda</taxon>
        <taxon>Insecta</taxon>
        <taxon>Pterygota</taxon>
        <taxon>Neoptera</taxon>
        <taxon>Paraneoptera</taxon>
        <taxon>Hemiptera</taxon>
        <taxon>Heteroptera</taxon>
        <taxon>Panheteroptera</taxon>
        <taxon>Cimicomorpha</taxon>
        <taxon>Miridae</taxon>
        <taxon>Mirini</taxon>
        <taxon>Lygus</taxon>
    </lineage>
</organism>
<proteinExistence type="predicted"/>
<evidence type="ECO:0000313" key="8">
    <source>
        <dbReference type="EMBL" id="JAG32570.1"/>
    </source>
</evidence>
<evidence type="ECO:0000256" key="4">
    <source>
        <dbReference type="ARBA" id="ARBA00022989"/>
    </source>
</evidence>
<comment type="subcellular location">
    <subcellularLocation>
        <location evidence="1">Membrane</location>
        <topology evidence="1">Single-pass type I membrane protein</topology>
    </subcellularLocation>
</comment>
<evidence type="ECO:0000256" key="3">
    <source>
        <dbReference type="ARBA" id="ARBA00022729"/>
    </source>
</evidence>
<keyword evidence="6" id="KW-0325">Glycoprotein</keyword>
<dbReference type="EMBL" id="GDHC01012902">
    <property type="protein sequence ID" value="JAQ05727.1"/>
    <property type="molecule type" value="Transcribed_RNA"/>
</dbReference>
<dbReference type="GO" id="GO:0016020">
    <property type="term" value="C:membrane"/>
    <property type="evidence" value="ECO:0007669"/>
    <property type="project" value="UniProtKB-SubCell"/>
</dbReference>
<name>A0A0A9YSN6_LYGHE</name>
<sequence>MGFTEYLKKWKRLIEYVVWCRKFFISLLLTLILVKFWYFGSVYVSNSSQQSKRPISVQRCMEDRLLPFHLEEAEGNANIYNELQTGDPEYNGFLPMVGNGLFALTLAQSPSIYLRKSRMLSLSVGWSPIVDVAKFGNDMDEAVVTHFVTGIVHKYTCYSSGLLTSTYIYAHRSRPNLLVQEMRIVNPSDENIPLKLIDPVVNLWPSANSRLVRVLETKSEKSLYHLISGVVKDDQINVRQDVVLCLLRKSVPHILQIEPRKSVIVEIPTFVHVETIPFGSYKERRNNIEDRCLESSKNWTAANFASIKQEHINAWFSLWETGLYISHSKAAGALNGNKINATIYYVLSNVLLHNNASCCPQNSTDIVPKNADYLTVSEGCYGGNHHTLPAVNLWKDLKTFKEVSEAVSLWLLTLEKQGCHKFIINGAFGVLQAMILSFGGFRFNSQHLEFKIDPKFLHRDYHFRRIRYNDRTFINVTVTLQDDNKAQLGVALDKSDKPYFACDGGCIEEPVELKSSPVYFPVKLTEPITSILYITSDRSHMELIKDTLHVHKIVEAPAHDHHVIALHRHGHHLGGLPVLFWASICFLIIVFHLFLFKLIFNEYCDKQDRYKGRYAKVSL</sequence>
<evidence type="ECO:0000313" key="9">
    <source>
        <dbReference type="EMBL" id="JAQ05727.1"/>
    </source>
</evidence>
<keyword evidence="2 7" id="KW-0812">Transmembrane</keyword>
<dbReference type="PANTHER" id="PTHR31386:SF2">
    <property type="entry name" value="SIMILAR TO RIKEN CDNA 2510039O18"/>
    <property type="match status" value="1"/>
</dbReference>
<reference evidence="8" key="2">
    <citation type="submission" date="2014-07" db="EMBL/GenBank/DDBJ databases">
        <authorList>
            <person name="Hull J."/>
        </authorList>
    </citation>
    <scope>NUCLEOTIDE SEQUENCE</scope>
</reference>
<dbReference type="Pfam" id="PF10222">
    <property type="entry name" value="DUF2152"/>
    <property type="match status" value="1"/>
</dbReference>
<accession>A0A0A9YSN6</accession>